<proteinExistence type="predicted"/>
<evidence type="ECO:0000313" key="1">
    <source>
        <dbReference type="EMBL" id="GAH11126.1"/>
    </source>
</evidence>
<reference evidence="1" key="1">
    <citation type="journal article" date="2014" name="Front. Microbiol.">
        <title>High frequency of phylogenetically diverse reductive dehalogenase-homologous genes in deep subseafloor sedimentary metagenomes.</title>
        <authorList>
            <person name="Kawai M."/>
            <person name="Futagami T."/>
            <person name="Toyoda A."/>
            <person name="Takaki Y."/>
            <person name="Nishi S."/>
            <person name="Hori S."/>
            <person name="Arai W."/>
            <person name="Tsubouchi T."/>
            <person name="Morono Y."/>
            <person name="Uchiyama I."/>
            <person name="Ito T."/>
            <person name="Fujiyama A."/>
            <person name="Inagaki F."/>
            <person name="Takami H."/>
        </authorList>
    </citation>
    <scope>NUCLEOTIDE SEQUENCE</scope>
    <source>
        <strain evidence="1">Expedition CK06-06</strain>
    </source>
</reference>
<dbReference type="AlphaFoldDB" id="X1CRR2"/>
<comment type="caution">
    <text evidence="1">The sequence shown here is derived from an EMBL/GenBank/DDBJ whole genome shotgun (WGS) entry which is preliminary data.</text>
</comment>
<accession>X1CRR2</accession>
<protein>
    <submittedName>
        <fullName evidence="1">Uncharacterized protein</fullName>
    </submittedName>
</protein>
<feature type="non-terminal residue" evidence="1">
    <location>
        <position position="1"/>
    </location>
</feature>
<dbReference type="EMBL" id="BART01036455">
    <property type="protein sequence ID" value="GAH11126.1"/>
    <property type="molecule type" value="Genomic_DNA"/>
</dbReference>
<name>X1CRR2_9ZZZZ</name>
<feature type="non-terminal residue" evidence="1">
    <location>
        <position position="171"/>
    </location>
</feature>
<gene>
    <name evidence="1" type="ORF">S01H4_61472</name>
</gene>
<organism evidence="1">
    <name type="scientific">marine sediment metagenome</name>
    <dbReference type="NCBI Taxonomy" id="412755"/>
    <lineage>
        <taxon>unclassified sequences</taxon>
        <taxon>metagenomes</taxon>
        <taxon>ecological metagenomes</taxon>
    </lineage>
</organism>
<sequence length="171" mass="18989">WEGAIRLTPDELSPYTGWDIIAIVFYHYETPPFLNNVVKVYDNGSPYAPGPVITSEPYTSDIAGWKWVDLSNPVTITGADDLWCSIEMTSEAGEYPLGVSAGPPVDGKSDWIAFYPGSWAELQDWGLYYNWQILAIVQLLLDNDVAIVSIDMPDILQPDTTFNPQATAKNL</sequence>